<protein>
    <submittedName>
        <fullName evidence="1">Unnamed protein product</fullName>
    </submittedName>
</protein>
<evidence type="ECO:0000313" key="2">
    <source>
        <dbReference type="Proteomes" id="UP001165064"/>
    </source>
</evidence>
<evidence type="ECO:0000313" key="1">
    <source>
        <dbReference type="EMBL" id="GME78703.1"/>
    </source>
</evidence>
<comment type="caution">
    <text evidence="1">The sequence shown here is derived from an EMBL/GenBank/DDBJ whole genome shotgun (WGS) entry which is preliminary data.</text>
</comment>
<reference evidence="1" key="1">
    <citation type="submission" date="2023-04" db="EMBL/GenBank/DDBJ databases">
        <title>Ambrosiozyma monospora NBRC 10751.</title>
        <authorList>
            <person name="Ichikawa N."/>
            <person name="Sato H."/>
            <person name="Tonouchi N."/>
        </authorList>
    </citation>
    <scope>NUCLEOTIDE SEQUENCE</scope>
    <source>
        <strain evidence="1">NBRC 10751</strain>
    </source>
</reference>
<organism evidence="1 2">
    <name type="scientific">Ambrosiozyma monospora</name>
    <name type="common">Yeast</name>
    <name type="synonym">Endomycopsis monosporus</name>
    <dbReference type="NCBI Taxonomy" id="43982"/>
    <lineage>
        <taxon>Eukaryota</taxon>
        <taxon>Fungi</taxon>
        <taxon>Dikarya</taxon>
        <taxon>Ascomycota</taxon>
        <taxon>Saccharomycotina</taxon>
        <taxon>Pichiomycetes</taxon>
        <taxon>Pichiales</taxon>
        <taxon>Pichiaceae</taxon>
        <taxon>Ambrosiozyma</taxon>
    </lineage>
</organism>
<sequence>MRLQKDESELKTNHILEDYSTDDSSYHDDVVDDSDSDGSLYYNNDFKHKTFDFLKRASLFLLTATSLGSILALREIKFNAGYCNITPQNQQLDIWSKLPKSLQGTQVEPYVHKFESYLDERFQFECEPCPNHATCYPDSRIKCDPNYLIARPWKSLLGLVPNQEYCVRDSLASDKMKYWAQYTLSLLHRRQGEELSLDELHDLLKDAKSPSMSDSEFEEYWLNFIHFEMLNEPEVKIDFATSSIGFDEGTLPQEYVTRTFGPKKKRRFLKPIDKSRLSAEFDSNSESDSVHVTES</sequence>
<dbReference type="Proteomes" id="UP001165064">
    <property type="component" value="Unassembled WGS sequence"/>
</dbReference>
<dbReference type="EMBL" id="BSXS01002292">
    <property type="protein sequence ID" value="GME78703.1"/>
    <property type="molecule type" value="Genomic_DNA"/>
</dbReference>
<name>A0ACB5T0N9_AMBMO</name>
<accession>A0ACB5T0N9</accession>
<keyword evidence="2" id="KW-1185">Reference proteome</keyword>
<proteinExistence type="predicted"/>
<gene>
    <name evidence="1" type="ORF">Amon02_000356900</name>
</gene>